<proteinExistence type="predicted"/>
<evidence type="ECO:0000256" key="1">
    <source>
        <dbReference type="SAM" id="MobiDB-lite"/>
    </source>
</evidence>
<organism evidence="2">
    <name type="scientific">mine drainage metagenome</name>
    <dbReference type="NCBI Taxonomy" id="410659"/>
    <lineage>
        <taxon>unclassified sequences</taxon>
        <taxon>metagenomes</taxon>
        <taxon>ecological metagenomes</taxon>
    </lineage>
</organism>
<evidence type="ECO:0000313" key="2">
    <source>
        <dbReference type="EMBL" id="CBI08350.1"/>
    </source>
</evidence>
<comment type="caution">
    <text evidence="2">The sequence shown here is derived from an EMBL/GenBank/DDBJ whole genome shotgun (WGS) entry which is preliminary data.</text>
</comment>
<name>E6QM79_9ZZZZ</name>
<accession>E6QM79</accession>
<protein>
    <submittedName>
        <fullName evidence="2">Uncharacterized protein</fullName>
    </submittedName>
</protein>
<gene>
    <name evidence="2" type="ORF">CARN6_1807</name>
</gene>
<dbReference type="AlphaFoldDB" id="E6QM79"/>
<dbReference type="EMBL" id="CABQ01000208">
    <property type="protein sequence ID" value="CBI08350.1"/>
    <property type="molecule type" value="Genomic_DNA"/>
</dbReference>
<feature type="region of interest" description="Disordered" evidence="1">
    <location>
        <begin position="1"/>
        <end position="21"/>
    </location>
</feature>
<reference evidence="2" key="1">
    <citation type="submission" date="2009-10" db="EMBL/GenBank/DDBJ databases">
        <title>Diversity of trophic interactions inside an arsenic-rich microbial ecosystem.</title>
        <authorList>
            <person name="Bertin P.N."/>
            <person name="Heinrich-Salmeron A."/>
            <person name="Pelletier E."/>
            <person name="Goulhen-Chollet F."/>
            <person name="Arsene-Ploetze F."/>
            <person name="Gallien S."/>
            <person name="Calteau A."/>
            <person name="Vallenet D."/>
            <person name="Casiot C."/>
            <person name="Chane-Woon-Ming B."/>
            <person name="Giloteaux L."/>
            <person name="Barakat M."/>
            <person name="Bonnefoy V."/>
            <person name="Bruneel O."/>
            <person name="Chandler M."/>
            <person name="Cleiss J."/>
            <person name="Duran R."/>
            <person name="Elbaz-Poulichet F."/>
            <person name="Fonknechten N."/>
            <person name="Lauga B."/>
            <person name="Mornico D."/>
            <person name="Ortet P."/>
            <person name="Schaeffer C."/>
            <person name="Siguier P."/>
            <person name="Alexander Thil Smith A."/>
            <person name="Van Dorsselaer A."/>
            <person name="Weissenbach J."/>
            <person name="Medigue C."/>
            <person name="Le Paslier D."/>
        </authorList>
    </citation>
    <scope>NUCLEOTIDE SEQUENCE</scope>
</reference>
<sequence>MGRDELSMNTESGVAVRRRSGEEVEQLVVGTSGSNHATRTQCLTFWNSPVCTTGC</sequence>